<dbReference type="KEGG" id="scl:sce0819"/>
<dbReference type="InterPro" id="IPR014031">
    <property type="entry name" value="Ketoacyl_synth_C"/>
</dbReference>
<dbReference type="InterPro" id="IPR036736">
    <property type="entry name" value="ACP-like_sf"/>
</dbReference>
<dbReference type="PANTHER" id="PTHR43074">
    <property type="entry name" value="OMEGA-3 POLYUNSATURATED FATTY ACID SYNTHASE PFAB-RELATED"/>
    <property type="match status" value="1"/>
</dbReference>
<dbReference type="RefSeq" id="WP_012233454.1">
    <property type="nucleotide sequence ID" value="NC_010162.1"/>
</dbReference>
<dbReference type="STRING" id="448385.sce0819"/>
<evidence type="ECO:0000256" key="3">
    <source>
        <dbReference type="ARBA" id="ARBA00022679"/>
    </source>
</evidence>
<dbReference type="Gene3D" id="3.30.70.250">
    <property type="entry name" value="Malonyl-CoA ACP transacylase, ACP-binding"/>
    <property type="match status" value="1"/>
</dbReference>
<dbReference type="Gene3D" id="1.10.1200.10">
    <property type="entry name" value="ACP-like"/>
    <property type="match status" value="5"/>
</dbReference>
<dbReference type="InterPro" id="IPR036291">
    <property type="entry name" value="NAD(P)-bd_dom_sf"/>
</dbReference>
<dbReference type="SUPFAM" id="SSF55048">
    <property type="entry name" value="Probable ACP-binding domain of malonyl-CoA ACP transacylase"/>
    <property type="match status" value="1"/>
</dbReference>
<evidence type="ECO:0000313" key="10">
    <source>
        <dbReference type="Proteomes" id="UP000002139"/>
    </source>
</evidence>
<dbReference type="PROSITE" id="PS00606">
    <property type="entry name" value="KS3_1"/>
    <property type="match status" value="1"/>
</dbReference>
<feature type="region of interest" description="Disordered" evidence="5">
    <location>
        <begin position="928"/>
        <end position="960"/>
    </location>
</feature>
<organism evidence="9 10">
    <name type="scientific">Sorangium cellulosum (strain So ce56)</name>
    <name type="common">Polyangium cellulosum (strain So ce56)</name>
    <dbReference type="NCBI Taxonomy" id="448385"/>
    <lineage>
        <taxon>Bacteria</taxon>
        <taxon>Pseudomonadati</taxon>
        <taxon>Myxococcota</taxon>
        <taxon>Polyangia</taxon>
        <taxon>Polyangiales</taxon>
        <taxon>Polyangiaceae</taxon>
        <taxon>Sorangium</taxon>
    </lineage>
</organism>
<dbReference type="Proteomes" id="UP000002139">
    <property type="component" value="Chromosome"/>
</dbReference>
<dbReference type="Pfam" id="PF00698">
    <property type="entry name" value="Acyl_transf_1"/>
    <property type="match status" value="1"/>
</dbReference>
<dbReference type="InterPro" id="IPR013968">
    <property type="entry name" value="PKS_KR"/>
</dbReference>
<evidence type="ECO:0000256" key="5">
    <source>
        <dbReference type="SAM" id="MobiDB-lite"/>
    </source>
</evidence>
<feature type="domain" description="Carrier" evidence="6">
    <location>
        <begin position="1371"/>
        <end position="1451"/>
    </location>
</feature>
<dbReference type="PRINTS" id="PR01483">
    <property type="entry name" value="FASYNTHASE"/>
</dbReference>
<evidence type="ECO:0000256" key="1">
    <source>
        <dbReference type="ARBA" id="ARBA00022450"/>
    </source>
</evidence>
<dbReference type="PROSITE" id="PS50075">
    <property type="entry name" value="CARRIER"/>
    <property type="match status" value="5"/>
</dbReference>
<reference evidence="9 10" key="1">
    <citation type="journal article" date="2007" name="Nat. Biotechnol.">
        <title>Complete genome sequence of the myxobacterium Sorangium cellulosum.</title>
        <authorList>
            <person name="Schneiker S."/>
            <person name="Perlova O."/>
            <person name="Kaiser O."/>
            <person name="Gerth K."/>
            <person name="Alici A."/>
            <person name="Altmeyer M.O."/>
            <person name="Bartels D."/>
            <person name="Bekel T."/>
            <person name="Beyer S."/>
            <person name="Bode E."/>
            <person name="Bode H.B."/>
            <person name="Bolten C.J."/>
            <person name="Choudhuri J.V."/>
            <person name="Doss S."/>
            <person name="Elnakady Y.A."/>
            <person name="Frank B."/>
            <person name="Gaigalat L."/>
            <person name="Goesmann A."/>
            <person name="Groeger C."/>
            <person name="Gross F."/>
            <person name="Jelsbak L."/>
            <person name="Jelsbak L."/>
            <person name="Kalinowski J."/>
            <person name="Kegler C."/>
            <person name="Knauber T."/>
            <person name="Konietzny S."/>
            <person name="Kopp M."/>
            <person name="Krause L."/>
            <person name="Krug D."/>
            <person name="Linke B."/>
            <person name="Mahmud T."/>
            <person name="Martinez-Arias R."/>
            <person name="McHardy A.C."/>
            <person name="Merai M."/>
            <person name="Meyer F."/>
            <person name="Mormann S."/>
            <person name="Munoz-Dorado J."/>
            <person name="Perez J."/>
            <person name="Pradella S."/>
            <person name="Rachid S."/>
            <person name="Raddatz G."/>
            <person name="Rosenau F."/>
            <person name="Rueckert C."/>
            <person name="Sasse F."/>
            <person name="Scharfe M."/>
            <person name="Schuster S.C."/>
            <person name="Suen G."/>
            <person name="Treuner-Lange A."/>
            <person name="Velicer G.J."/>
            <person name="Vorholter F.-J."/>
            <person name="Weissman K.J."/>
            <person name="Welch R.D."/>
            <person name="Wenzel S.C."/>
            <person name="Whitworth D.E."/>
            <person name="Wilhelm S."/>
            <person name="Wittmann C."/>
            <person name="Bloecker H."/>
            <person name="Puehler A."/>
            <person name="Mueller R."/>
        </authorList>
    </citation>
    <scope>NUCLEOTIDE SEQUENCE [LARGE SCALE GENOMIC DNA]</scope>
    <source>
        <strain evidence="10">So ce56</strain>
    </source>
</reference>
<evidence type="ECO:0000256" key="4">
    <source>
        <dbReference type="PROSITE-ProRule" id="PRU01363"/>
    </source>
</evidence>
<dbReference type="Pfam" id="PF00109">
    <property type="entry name" value="ketoacyl-synt"/>
    <property type="match status" value="1"/>
</dbReference>
<dbReference type="eggNOG" id="COG3321">
    <property type="taxonomic scope" value="Bacteria"/>
</dbReference>
<dbReference type="InterPro" id="IPR020841">
    <property type="entry name" value="PKS_Beta-ketoAc_synthase_dom"/>
</dbReference>
<feature type="domain" description="Carrier" evidence="6">
    <location>
        <begin position="1481"/>
        <end position="1561"/>
    </location>
</feature>
<dbReference type="PROSITE" id="PS52004">
    <property type="entry name" value="KS3_2"/>
    <property type="match status" value="1"/>
</dbReference>
<keyword evidence="2" id="KW-0597">Phosphoprotein</keyword>
<dbReference type="Pfam" id="PF02801">
    <property type="entry name" value="Ketoacyl-synt_C"/>
    <property type="match status" value="1"/>
</dbReference>
<dbReference type="InterPro" id="IPR003965">
    <property type="entry name" value="Fatty_acid_synthase"/>
</dbReference>
<protein>
    <submittedName>
        <fullName evidence="9">Polyketide synthase</fullName>
    </submittedName>
</protein>
<dbReference type="InterPro" id="IPR016036">
    <property type="entry name" value="Malonyl_transacylase_ACP-bd"/>
</dbReference>
<dbReference type="InterPro" id="IPR009081">
    <property type="entry name" value="PP-bd_ACP"/>
</dbReference>
<dbReference type="CDD" id="cd08953">
    <property type="entry name" value="KR_2_SDR_x"/>
    <property type="match status" value="1"/>
</dbReference>
<dbReference type="SMART" id="SM00827">
    <property type="entry name" value="PKS_AT"/>
    <property type="match status" value="1"/>
</dbReference>
<keyword evidence="3" id="KW-0808">Transferase</keyword>
<feature type="region of interest" description="C-terminal hotdog fold" evidence="4">
    <location>
        <begin position="2426"/>
        <end position="2568"/>
    </location>
</feature>
<dbReference type="InterPro" id="IPR057326">
    <property type="entry name" value="KR_dom"/>
</dbReference>
<evidence type="ECO:0000259" key="6">
    <source>
        <dbReference type="PROSITE" id="PS50075"/>
    </source>
</evidence>
<accession>A9EPF7</accession>
<dbReference type="GO" id="GO:0004315">
    <property type="term" value="F:3-oxoacyl-[acyl-carrier-protein] synthase activity"/>
    <property type="evidence" value="ECO:0007669"/>
    <property type="project" value="InterPro"/>
</dbReference>
<keyword evidence="1" id="KW-0596">Phosphopantetheine</keyword>
<dbReference type="Gene3D" id="3.10.129.110">
    <property type="entry name" value="Polyketide synthase dehydratase"/>
    <property type="match status" value="1"/>
</dbReference>
<dbReference type="Pfam" id="PF21089">
    <property type="entry name" value="PKS_DH_N"/>
    <property type="match status" value="1"/>
</dbReference>
<dbReference type="GO" id="GO:0006633">
    <property type="term" value="P:fatty acid biosynthetic process"/>
    <property type="evidence" value="ECO:0007669"/>
    <property type="project" value="InterPro"/>
</dbReference>
<feature type="region of interest" description="Disordered" evidence="5">
    <location>
        <begin position="1984"/>
        <end position="2004"/>
    </location>
</feature>
<evidence type="ECO:0000313" key="9">
    <source>
        <dbReference type="EMBL" id="CAN90976.1"/>
    </source>
</evidence>
<dbReference type="InterPro" id="IPR042104">
    <property type="entry name" value="PKS_dehydratase_sf"/>
</dbReference>
<dbReference type="Pfam" id="PF00550">
    <property type="entry name" value="PP-binding"/>
    <property type="match status" value="5"/>
</dbReference>
<dbReference type="Gene3D" id="3.40.47.10">
    <property type="match status" value="1"/>
</dbReference>
<dbReference type="SUPFAM" id="SSF52151">
    <property type="entry name" value="FabD/lysophospholipase-like"/>
    <property type="match status" value="1"/>
</dbReference>
<dbReference type="SUPFAM" id="SSF51735">
    <property type="entry name" value="NAD(P)-binding Rossmann-fold domains"/>
    <property type="match status" value="2"/>
</dbReference>
<dbReference type="PROSITE" id="PS52019">
    <property type="entry name" value="PKS_MFAS_DH"/>
    <property type="match status" value="1"/>
</dbReference>
<dbReference type="Gene3D" id="3.40.50.720">
    <property type="entry name" value="NAD(P)-binding Rossmann-like Domain"/>
    <property type="match status" value="1"/>
</dbReference>
<dbReference type="GO" id="GO:0004312">
    <property type="term" value="F:fatty acid synthase activity"/>
    <property type="evidence" value="ECO:0007669"/>
    <property type="project" value="InterPro"/>
</dbReference>
<dbReference type="InterPro" id="IPR049552">
    <property type="entry name" value="PKS_DH_N"/>
</dbReference>
<dbReference type="BioCyc" id="SCEL448385:SCE_RS04295-MONOMER"/>
<feature type="active site" description="Proton acceptor; for dehydratase activity" evidence="4">
    <location>
        <position position="2320"/>
    </location>
</feature>
<dbReference type="OrthoDB" id="7617297at2"/>
<evidence type="ECO:0000256" key="2">
    <source>
        <dbReference type="ARBA" id="ARBA00022553"/>
    </source>
</evidence>
<feature type="domain" description="Carrier" evidence="6">
    <location>
        <begin position="1257"/>
        <end position="1337"/>
    </location>
</feature>
<dbReference type="HOGENOM" id="CLU_000022_30_2_7"/>
<name>A9EPF7_SORC5</name>
<dbReference type="Gene3D" id="3.40.366.10">
    <property type="entry name" value="Malonyl-Coenzyme A Acyl Carrier Protein, domain 2"/>
    <property type="match status" value="1"/>
</dbReference>
<feature type="domain" description="PKS/mFAS DH" evidence="8">
    <location>
        <begin position="2284"/>
        <end position="2568"/>
    </location>
</feature>
<dbReference type="InterPro" id="IPR018201">
    <property type="entry name" value="Ketoacyl_synth_AS"/>
</dbReference>
<sequence>MHPSSSRIPHIAVVGVSAIFPGSLDAHGFWRDILSGTDLITDVPSTHWLVEDYYDPDPSAPDKTYAKRGAFLKDVPFDPLEWGVPPSIVPATDTTQLLALIVAKRVLEDAAQGQFESMSRERMSVILGVTSAQELLASMVSRIQRPVWAKALRDLGYPEDEVKRACDKIAGNYVPWQESSFPGLLGNVVAGRIANRLDLGGTNCVTDAACASSLSAMSMAINELALGQSDLVIAGGCDTMNDAFMYMCFSKTPALSKSGDCRPFSDKADGTLLGEGIAMVALKRLDDAERDGDRVYAVIRGIGSSSDGRSKSVYAPVPEGQAKALRRTYAAAGYGPETVELMEAHGTGTKAGDAAEFEGLRAMFDESGREDRQWCALGSVKSQIGHTKAAAGAAGLFKAIMALHHKVLPPTIKVDKPNPKLDIEKTAFYLNTQARPWIRPGDHPRRASVSSFGFGGSNFHVALEEYTGPAPKAWRVRALPAELFLLSADTPAALADRARALAKEAEVPEILRFLARESVLSFDASRPARLGLCATDEADLRKKLEQVAAHLEARPEQALSAPLVHCASGEAPGRVAFLFPGQGSQYVGMGADALMTFDPARAAWDAAAGVAIADAPLHEVVFPRPVFSDEDRAAQEARLRETRWAQPAIGATSLAHLALLAALGVRAEAFAGHSFGEITALHAAGALSAADLLRVARRRGELMGAASSERGAMIAVPRGIDEVRALGLGGVVIANHNGPKQVVLSGSVAAIEAAEERLKGAGIQARRLDVAAAFHSPLVAEASAPLREFLAGIAVEAPAAPVYSNAEIEPYAGGGDAARDRLARQLAEPVRFVEEIERMYADGVRTFVEVGPGSVLTNLVGDILSGRPHRAVALDRKGKHGVTSLLEAVARLAVAGVPLDARVLWEGFAAPSDPRALPKPKLALQINGSNYGKPYPPQGGAKALPAASPPRAAQKPAPEAARAVVSAPRAVVSASQPVVSASAPVVSAPAPAVSASAPAVSASRPAVSASAPAVSASTSAVASVSAPVVSTSRPAVSASAPAVSTSRPAVSASAPVVSTSRPAVSASTAVVSASRPAVSASWLAAYQEAQRATAEAHSVYQRTMAESHIAFLQAAEASFSGLAALATGAPYPVAPTTVSEVRPAPVLLAPVHAGPVSEASVRPAAAPTARSEGRSSVALDGLNGAGGELPTPVALPAQAAPAVTAKAAVAAPAVTARAVTAAPATAVKAAAAAPVAVSTAVTAPAAAVVTQAAVAAAPRVDIERLVLDVVADKTGYPVSMLGLQMELESDLGIDSIKRVEILSSVRDRTPGLSEVDASALAQLRTLGQVVDHLRASLPAAGPAASASPATAAPAAKASAVAAPAVASGAAPGAAEVEQVVMAVVAETTGYPAEMLGLQMELESDLGIDSIKRVEILSAVRDRTPGLSEVDASALAQLRTLGQVVDHLRASLPAASAGPAVAAPAAKAPAVAAHAVASVAAPGAAEVERVVMAVVAETTGYPAEMLGLQMELESDLGIDSIKRVEILSAVRDRTPGLSEVDASALAQLRTLGQVVDHLRASLPAAGPAASASPAAAASVPKASTAAVPAVASVAAPGAAEVERVVMAVVAETTGYPAEMLGLQMELESDLGIDSIKRVEILSAVRDRTPGLSEVDASALAQLRTLGQVVDHLRASLPAASAGPAVAAPAAKAPAVAAPTGVSGATPGAAEVERVVMAVVAETTGYPAEMLGLQMELESDLGIDSIKRVEILSAVRDRTPGLAEVDASALAQLRTLGQVVDHLRASLGPAAVTAGAAPAEPAEEPASTPLGRWTLVEEPAPAAGLAMPGLFDAGTLVITGHDAIGPALVAALAARGIAAEYAPAVPRGARGAVFLGGLRELATADAALAVHREAFLAAQAIAAKPALFVTVQDTGGDFGLAGSDRAWVGGLPGLVKTAALEWPEASCRAIDLERAGRSDGELAEAIASELLSGGVELEIGLRADGRRTTPRSVRQDAQPGPLPLGPSDVVVASGGARGVTAATLIALARASHARFALLGRTALEDEPAACRGADGEAALKAALVKAATSAGQRVTPAEIGRSVAKILANREVRATLDAIRAAGGEALYVPVDVNDARAVAAALDGVRGALGPVTAIVHGAGVLADKLVAEKTVEQFERVFSTKVDGLRALLGATAGDPLKAIVLFSSIAARGGNKGQCDYAMANEVLNKVAAAEAARRPGCRVKSLGWGPWQGGMVNAALEAHFAQLGVPLIPLAAGAKMLLDELCDASGDRGARGQGGAPPGAVELVLGAEPKALAAQGHGGRVALAVRADRATHPYLGDHAINGVPVVPVVIALEWFARAARACRPDLVVTELRDVRVLRGIKLAAYESGGEVFRVDCREVSNGHGAVLAAELRGPQGALHYAATIQMQQPEGRVAPKGPAAPELGPWPAGGELYDGRTLFHGRDFQVIRRLDGVSRDGIAGTVVGLREAGWVAQPWKTDPAALDGGLQLATLWTQHVLGGAALPMSVGALHTFAEGPSDGPLRAVVRGQIVARDRTKADIAFVDDRGSLVAELRDVQYVLRPDTARGQA</sequence>
<dbReference type="SMART" id="SM00822">
    <property type="entry name" value="PKS_KR"/>
    <property type="match status" value="1"/>
</dbReference>
<evidence type="ECO:0000259" key="7">
    <source>
        <dbReference type="PROSITE" id="PS52004"/>
    </source>
</evidence>
<keyword evidence="10" id="KW-1185">Reference proteome</keyword>
<feature type="domain" description="Carrier" evidence="6">
    <location>
        <begin position="1595"/>
        <end position="1675"/>
    </location>
</feature>
<dbReference type="GO" id="GO:0005835">
    <property type="term" value="C:fatty acid synthase complex"/>
    <property type="evidence" value="ECO:0007669"/>
    <property type="project" value="InterPro"/>
</dbReference>
<dbReference type="SUPFAM" id="SSF47336">
    <property type="entry name" value="ACP-like"/>
    <property type="match status" value="5"/>
</dbReference>
<feature type="compositionally biased region" description="Low complexity" evidence="5">
    <location>
        <begin position="949"/>
        <end position="960"/>
    </location>
</feature>
<dbReference type="EMBL" id="AM746676">
    <property type="protein sequence ID" value="CAN90976.1"/>
    <property type="molecule type" value="Genomic_DNA"/>
</dbReference>
<feature type="region of interest" description="Disordered" evidence="5">
    <location>
        <begin position="1162"/>
        <end position="1182"/>
    </location>
</feature>
<proteinExistence type="predicted"/>
<dbReference type="InterPro" id="IPR016035">
    <property type="entry name" value="Acyl_Trfase/lysoPLipase"/>
</dbReference>
<feature type="domain" description="Carrier" evidence="6">
    <location>
        <begin position="1705"/>
        <end position="1785"/>
    </location>
</feature>
<dbReference type="SUPFAM" id="SSF53901">
    <property type="entry name" value="Thiolase-like"/>
    <property type="match status" value="1"/>
</dbReference>
<dbReference type="InterPro" id="IPR049900">
    <property type="entry name" value="PKS_mFAS_DH"/>
</dbReference>
<dbReference type="InterPro" id="IPR052568">
    <property type="entry name" value="PKS-FAS_Synthase"/>
</dbReference>
<evidence type="ECO:0000259" key="8">
    <source>
        <dbReference type="PROSITE" id="PS52019"/>
    </source>
</evidence>
<dbReference type="SMART" id="SM00825">
    <property type="entry name" value="PKS_KS"/>
    <property type="match status" value="1"/>
</dbReference>
<dbReference type="PANTHER" id="PTHR43074:SF1">
    <property type="entry name" value="BETA-KETOACYL SYNTHASE FAMILY PROTEIN-RELATED"/>
    <property type="match status" value="1"/>
</dbReference>
<feature type="active site" description="Proton donor; for dehydratase activity" evidence="4">
    <location>
        <position position="2485"/>
    </location>
</feature>
<dbReference type="InterPro" id="IPR016039">
    <property type="entry name" value="Thiolase-like"/>
</dbReference>
<dbReference type="InterPro" id="IPR014043">
    <property type="entry name" value="Acyl_transferase_dom"/>
</dbReference>
<dbReference type="InterPro" id="IPR032821">
    <property type="entry name" value="PKS_assoc"/>
</dbReference>
<gene>
    <name evidence="9" type="ordered locus">sce0819</name>
</gene>
<dbReference type="CDD" id="cd00833">
    <property type="entry name" value="PKS"/>
    <property type="match status" value="1"/>
</dbReference>
<feature type="region of interest" description="N-terminal hotdog fold" evidence="4">
    <location>
        <begin position="2284"/>
        <end position="2413"/>
    </location>
</feature>
<dbReference type="Pfam" id="PF16197">
    <property type="entry name" value="KAsynt_C_assoc"/>
    <property type="match status" value="1"/>
</dbReference>
<dbReference type="Pfam" id="PF08659">
    <property type="entry name" value="KR"/>
    <property type="match status" value="1"/>
</dbReference>
<dbReference type="InterPro" id="IPR014030">
    <property type="entry name" value="Ketoacyl_synth_N"/>
</dbReference>
<dbReference type="eggNOG" id="COG1028">
    <property type="taxonomic scope" value="Bacteria"/>
</dbReference>
<dbReference type="InterPro" id="IPR001227">
    <property type="entry name" value="Ac_transferase_dom_sf"/>
</dbReference>
<feature type="domain" description="Ketosynthase family 3 (KS3)" evidence="7">
    <location>
        <begin position="8"/>
        <end position="465"/>
    </location>
</feature>